<comment type="caution">
    <text evidence="1">The sequence shown here is derived from an EMBL/GenBank/DDBJ whole genome shotgun (WGS) entry which is preliminary data.</text>
</comment>
<proteinExistence type="predicted"/>
<dbReference type="EMBL" id="CAJEWN010001164">
    <property type="protein sequence ID" value="CAD2194959.1"/>
    <property type="molecule type" value="Genomic_DNA"/>
</dbReference>
<name>A0A6V7X6R8_MELEN</name>
<dbReference type="AlphaFoldDB" id="A0A6V7X6R8"/>
<accession>A0A6V7X6R8</accession>
<protein>
    <submittedName>
        <fullName evidence="1">Uncharacterized protein</fullName>
    </submittedName>
</protein>
<gene>
    <name evidence="1" type="ORF">MENT_LOCUS48018</name>
</gene>
<organism evidence="1 2">
    <name type="scientific">Meloidogyne enterolobii</name>
    <name type="common">Root-knot nematode worm</name>
    <name type="synonym">Meloidogyne mayaguensis</name>
    <dbReference type="NCBI Taxonomy" id="390850"/>
    <lineage>
        <taxon>Eukaryota</taxon>
        <taxon>Metazoa</taxon>
        <taxon>Ecdysozoa</taxon>
        <taxon>Nematoda</taxon>
        <taxon>Chromadorea</taxon>
        <taxon>Rhabditida</taxon>
        <taxon>Tylenchina</taxon>
        <taxon>Tylenchomorpha</taxon>
        <taxon>Tylenchoidea</taxon>
        <taxon>Meloidogynidae</taxon>
        <taxon>Meloidogyninae</taxon>
        <taxon>Meloidogyne</taxon>
    </lineage>
</organism>
<dbReference type="Proteomes" id="UP000580250">
    <property type="component" value="Unassembled WGS sequence"/>
</dbReference>
<evidence type="ECO:0000313" key="1">
    <source>
        <dbReference type="EMBL" id="CAD2194959.1"/>
    </source>
</evidence>
<evidence type="ECO:0000313" key="2">
    <source>
        <dbReference type="Proteomes" id="UP000580250"/>
    </source>
</evidence>
<sequence length="53" mass="6221">MSVVPLSWTYVGPEFRYVPVPRYLASRQSMILFMGQPRGDGIFLHFFTSFFPF</sequence>
<reference evidence="1 2" key="1">
    <citation type="submission" date="2020-08" db="EMBL/GenBank/DDBJ databases">
        <authorList>
            <person name="Koutsovoulos G."/>
            <person name="Danchin GJ E."/>
        </authorList>
    </citation>
    <scope>NUCLEOTIDE SEQUENCE [LARGE SCALE GENOMIC DNA]</scope>
</reference>